<sequence length="52" mass="5987">MSFSIDHIPSNLSRLSSCFQNHMNTLATETASAWYLILNRKRPPKKVIASYF</sequence>
<dbReference type="HOGENOM" id="CLU_3080648_0_0_9"/>
<reference evidence="1 2" key="1">
    <citation type="submission" date="2010-01" db="EMBL/GenBank/DDBJ databases">
        <authorList>
            <person name="Weinstock G."/>
            <person name="Sodergren E."/>
            <person name="Clifton S."/>
            <person name="Fulton L."/>
            <person name="Fulton B."/>
            <person name="Courtney L."/>
            <person name="Fronick C."/>
            <person name="Harrison M."/>
            <person name="Strong C."/>
            <person name="Farmer C."/>
            <person name="Delahaunty K."/>
            <person name="Markovic C."/>
            <person name="Hall O."/>
            <person name="Minx P."/>
            <person name="Tomlinson C."/>
            <person name="Mitreva M."/>
            <person name="Nelson J."/>
            <person name="Hou S."/>
            <person name="Wollam A."/>
            <person name="Pepin K.H."/>
            <person name="Johnson M."/>
            <person name="Bhonagiri V."/>
            <person name="Nash W.E."/>
            <person name="Warren W."/>
            <person name="Chinwalla A."/>
            <person name="Mardis E.R."/>
            <person name="Wilson R.K."/>
        </authorList>
    </citation>
    <scope>NUCLEOTIDE SEQUENCE [LARGE SCALE GENOMIC DNA]</scope>
    <source>
        <strain evidence="1 2">DSM 13479</strain>
    </source>
</reference>
<organism evidence="1 2">
    <name type="scientific">Hungatella hathewayi DSM 13479</name>
    <dbReference type="NCBI Taxonomy" id="566550"/>
    <lineage>
        <taxon>Bacteria</taxon>
        <taxon>Bacillati</taxon>
        <taxon>Bacillota</taxon>
        <taxon>Clostridia</taxon>
        <taxon>Lachnospirales</taxon>
        <taxon>Lachnospiraceae</taxon>
        <taxon>Hungatella</taxon>
    </lineage>
</organism>
<proteinExistence type="predicted"/>
<gene>
    <name evidence="1" type="ORF">CLOSTHATH_00162</name>
</gene>
<dbReference type="AlphaFoldDB" id="D3A993"/>
<evidence type="ECO:0000313" key="2">
    <source>
        <dbReference type="Proteomes" id="UP000004968"/>
    </source>
</evidence>
<name>D3A993_9FIRM</name>
<protein>
    <submittedName>
        <fullName evidence="1">Uncharacterized protein</fullName>
    </submittedName>
</protein>
<dbReference type="Proteomes" id="UP000004968">
    <property type="component" value="Unassembled WGS sequence"/>
</dbReference>
<evidence type="ECO:0000313" key="1">
    <source>
        <dbReference type="EMBL" id="EFD01611.1"/>
    </source>
</evidence>
<dbReference type="EMBL" id="ACIO01000013">
    <property type="protein sequence ID" value="EFD01611.1"/>
    <property type="molecule type" value="Genomic_DNA"/>
</dbReference>
<accession>D3A993</accession>
<comment type="caution">
    <text evidence="1">The sequence shown here is derived from an EMBL/GenBank/DDBJ whole genome shotgun (WGS) entry which is preliminary data.</text>
</comment>